<evidence type="ECO:0000256" key="6">
    <source>
        <dbReference type="ARBA" id="ARBA00023010"/>
    </source>
</evidence>
<reference evidence="13" key="1">
    <citation type="submission" date="2018-01" db="EMBL/GenBank/DDBJ databases">
        <authorList>
            <person name="Alioto T."/>
            <person name="Alioto T."/>
        </authorList>
    </citation>
    <scope>NUCLEOTIDE SEQUENCE [LARGE SCALE GENOMIC DNA]</scope>
</reference>
<feature type="domain" description="Nucleoporin Nup54 alpha-helical" evidence="10">
    <location>
        <begin position="425"/>
        <end position="563"/>
    </location>
</feature>
<keyword evidence="8" id="KW-0539">Nucleus</keyword>
<dbReference type="FunFam" id="1.20.5.490:FF:000003">
    <property type="entry name" value="nucleoporin p54 isoform X1"/>
    <property type="match status" value="1"/>
</dbReference>
<comment type="similarity">
    <text evidence="9">Belongs to the NUP54 family.</text>
</comment>
<evidence type="ECO:0000256" key="8">
    <source>
        <dbReference type="ARBA" id="ARBA00023242"/>
    </source>
</evidence>
<comment type="subcellular location">
    <subcellularLocation>
        <location evidence="1">Nucleus</location>
        <location evidence="1">Nuclear pore complex</location>
    </subcellularLocation>
</comment>
<dbReference type="GO" id="GO:0051028">
    <property type="term" value="P:mRNA transport"/>
    <property type="evidence" value="ECO:0007669"/>
    <property type="project" value="UniProtKB-KW"/>
</dbReference>
<evidence type="ECO:0000256" key="4">
    <source>
        <dbReference type="ARBA" id="ARBA00022816"/>
    </source>
</evidence>
<evidence type="ECO:0000259" key="11">
    <source>
        <dbReference type="Pfam" id="PF18437"/>
    </source>
</evidence>
<dbReference type="Pfam" id="PF13874">
    <property type="entry name" value="Nup54"/>
    <property type="match status" value="1"/>
</dbReference>
<evidence type="ECO:0000313" key="12">
    <source>
        <dbReference type="EMBL" id="SPP74211.1"/>
    </source>
</evidence>
<evidence type="ECO:0000256" key="3">
    <source>
        <dbReference type="ARBA" id="ARBA00022737"/>
    </source>
</evidence>
<evidence type="ECO:0000256" key="5">
    <source>
        <dbReference type="ARBA" id="ARBA00022927"/>
    </source>
</evidence>
<accession>A0A3B0JNI2</accession>
<protein>
    <submittedName>
        <fullName evidence="12">Blast:Probable nucleoporin Nup54</fullName>
    </submittedName>
</protein>
<evidence type="ECO:0000256" key="9">
    <source>
        <dbReference type="ARBA" id="ARBA00060798"/>
    </source>
</evidence>
<gene>
    <name evidence="12" type="ORF">DGUA_6G001810</name>
</gene>
<dbReference type="GO" id="GO:0006607">
    <property type="term" value="P:NLS-bearing protein import into nucleus"/>
    <property type="evidence" value="ECO:0007669"/>
    <property type="project" value="TreeGrafter"/>
</dbReference>
<keyword evidence="13" id="KW-1185">Reference proteome</keyword>
<keyword evidence="5" id="KW-0653">Protein transport</keyword>
<dbReference type="Pfam" id="PF18437">
    <property type="entry name" value="Nup54_C"/>
    <property type="match status" value="1"/>
</dbReference>
<keyword evidence="7" id="KW-0906">Nuclear pore complex</keyword>
<dbReference type="Gene3D" id="1.20.5.170">
    <property type="match status" value="1"/>
</dbReference>
<dbReference type="Gene3D" id="1.20.5.490">
    <property type="entry name" value="Single helix bin"/>
    <property type="match status" value="1"/>
</dbReference>
<keyword evidence="3" id="KW-0677">Repeat</keyword>
<dbReference type="Proteomes" id="UP000268350">
    <property type="component" value="Unassembled WGS sequence"/>
</dbReference>
<keyword evidence="4" id="KW-0509">mRNA transport</keyword>
<proteinExistence type="inferred from homology"/>
<dbReference type="PANTHER" id="PTHR13000:SF0">
    <property type="entry name" value="NUCLEOPORIN P54"/>
    <property type="match status" value="1"/>
</dbReference>
<keyword evidence="2" id="KW-0813">Transport</keyword>
<evidence type="ECO:0000256" key="7">
    <source>
        <dbReference type="ARBA" id="ARBA00023132"/>
    </source>
</evidence>
<dbReference type="STRING" id="7266.A0A3B0JNI2"/>
<dbReference type="OMA" id="MMQTRLH"/>
<feature type="domain" description="Nup54 C-terminal interacting" evidence="11">
    <location>
        <begin position="578"/>
        <end position="616"/>
    </location>
</feature>
<evidence type="ECO:0000256" key="2">
    <source>
        <dbReference type="ARBA" id="ARBA00022448"/>
    </source>
</evidence>
<evidence type="ECO:0000313" key="13">
    <source>
        <dbReference type="Proteomes" id="UP000268350"/>
    </source>
</evidence>
<dbReference type="InterPro" id="IPR040985">
    <property type="entry name" value="Nup54_C"/>
</dbReference>
<keyword evidence="6" id="KW-0811">Translocation</keyword>
<name>A0A3B0JNI2_DROGU</name>
<organism evidence="12 13">
    <name type="scientific">Drosophila guanche</name>
    <name type="common">Fruit fly</name>
    <dbReference type="NCBI Taxonomy" id="7266"/>
    <lineage>
        <taxon>Eukaryota</taxon>
        <taxon>Metazoa</taxon>
        <taxon>Ecdysozoa</taxon>
        <taxon>Arthropoda</taxon>
        <taxon>Hexapoda</taxon>
        <taxon>Insecta</taxon>
        <taxon>Pterygota</taxon>
        <taxon>Neoptera</taxon>
        <taxon>Endopterygota</taxon>
        <taxon>Diptera</taxon>
        <taxon>Brachycera</taxon>
        <taxon>Muscomorpha</taxon>
        <taxon>Ephydroidea</taxon>
        <taxon>Drosophilidae</taxon>
        <taxon>Drosophila</taxon>
        <taxon>Sophophora</taxon>
    </lineage>
</organism>
<dbReference type="GO" id="GO:0036228">
    <property type="term" value="P:protein localization to nuclear inner membrane"/>
    <property type="evidence" value="ECO:0007669"/>
    <property type="project" value="TreeGrafter"/>
</dbReference>
<dbReference type="PANTHER" id="PTHR13000">
    <property type="entry name" value="NUCLEOPORIN P54"/>
    <property type="match status" value="1"/>
</dbReference>
<dbReference type="EMBL" id="OUUW01000001">
    <property type="protein sequence ID" value="SPP74211.1"/>
    <property type="molecule type" value="Genomic_DNA"/>
</dbReference>
<dbReference type="InterPro" id="IPR024864">
    <property type="entry name" value="Nup54/Nup57/Nup44"/>
</dbReference>
<dbReference type="InterPro" id="IPR025712">
    <property type="entry name" value="Nup54_alpha-helical_dom"/>
</dbReference>
<dbReference type="GO" id="GO:0044613">
    <property type="term" value="C:nuclear pore central transport channel"/>
    <property type="evidence" value="ECO:0007669"/>
    <property type="project" value="TreeGrafter"/>
</dbReference>
<evidence type="ECO:0000256" key="1">
    <source>
        <dbReference type="ARBA" id="ARBA00004567"/>
    </source>
</evidence>
<dbReference type="OrthoDB" id="6162375at2759"/>
<dbReference type="AlphaFoldDB" id="A0A3B0JNI2"/>
<dbReference type="GO" id="GO:0006999">
    <property type="term" value="P:nuclear pore organization"/>
    <property type="evidence" value="ECO:0007669"/>
    <property type="project" value="TreeGrafter"/>
</dbReference>
<dbReference type="GO" id="GO:0017056">
    <property type="term" value="F:structural constituent of nuclear pore"/>
    <property type="evidence" value="ECO:0007669"/>
    <property type="project" value="TreeGrafter"/>
</dbReference>
<sequence>MSFFGSSTPLGATSTPAKTGGMFGSPFGTTTGAGQAVSAFGSPATAAPAFGTGSATPAFGGGTAFGSATTGQGFGAQAAAPGFGTGAAASSFGTPTSAPPFGGSAFGGAQGFGAAQTTTATTGLGGGFGGFGTAPATGQGGLFAAPATSTAPPAFSGFGQPAATSTAPASGFAGFGATTTTAPAFGGFGGAQTTGFGGSVFGSNFGKPSNSTVTPGFGGFGGTSFMLGQPQQQPAPISADEAFAHSILNVSIFGDERDNIVAKWNYLQSMWGTGKLFYSQSAPPVDITPENYLCRFKAIGYSRMPGKDNKLGLVALNFDRDLSAIKPHQQQVIQTLHSLFGSKPNMMVHIETIKELENKKCQMVIYVDEKLQHAPNEGKRILATELSNYLNQASLKPQLSNLGIVEALALVLPDEDQLKEYLENPPRGVDPRMWRQANLDNPDAFKFLPVPMIGFNDLKWRVKCQEQETDTHALYMKKVEGELTELRNRHATASSKILEHKRKLAELSHRILTIIVKQECTRKVGSSLSPEEEALRTKLQSMQAVVSAPTQFKGRLSELLSQMRMQRNQFAGNCGSEYTMDQEAEDEMKNFLTMQQRAMEVLCETVNKDLKALDVIVKGLPELKQA</sequence>
<evidence type="ECO:0000259" key="10">
    <source>
        <dbReference type="Pfam" id="PF13874"/>
    </source>
</evidence>